<dbReference type="OrthoDB" id="5511467at2"/>
<feature type="transmembrane region" description="Helical" evidence="2">
    <location>
        <begin position="129"/>
        <end position="149"/>
    </location>
</feature>
<keyword evidence="2" id="KW-0812">Transmembrane</keyword>
<keyword evidence="4" id="KW-1185">Reference proteome</keyword>
<evidence type="ECO:0000256" key="1">
    <source>
        <dbReference type="SAM" id="MobiDB-lite"/>
    </source>
</evidence>
<name>A0A540WSD5_9BACT</name>
<evidence type="ECO:0000313" key="3">
    <source>
        <dbReference type="EMBL" id="TQF11847.1"/>
    </source>
</evidence>
<evidence type="ECO:0000313" key="4">
    <source>
        <dbReference type="Proteomes" id="UP000315369"/>
    </source>
</evidence>
<keyword evidence="2" id="KW-1133">Transmembrane helix</keyword>
<accession>A0A540WSD5</accession>
<feature type="region of interest" description="Disordered" evidence="1">
    <location>
        <begin position="30"/>
        <end position="52"/>
    </location>
</feature>
<dbReference type="Proteomes" id="UP000315369">
    <property type="component" value="Unassembled WGS sequence"/>
</dbReference>
<comment type="caution">
    <text evidence="3">The sequence shown here is derived from an EMBL/GenBank/DDBJ whole genome shotgun (WGS) entry which is preliminary data.</text>
</comment>
<sequence>MELDKEAFTRAVTRLAREVRPGRVSPEAVRQLLERVPDSEPASPPEGGGGRIYRMAPIEVRPTTEGEAELKREYLRWCQRAQGGGDCLRLLVDGPVLGSEDRYAVALALAMGSVLEETRHSLRDMADPAAVLSLVLWSATLYFVLWALPEPISKGVGAVLTVGLLAWLGVDTVWGLMQGWTRLMEESGRATTFGELEDAGETYGRVMGENTARVLVMLVTAAVGVGAAKLSKKMPGLPGYAQAAAQAEAQGGARLATLAEVESVAATSEGTFSILARRPGAQATVPPATTGSTARVLVQHQGGNQQVVVNGQRGHVPAGKAANAIPKSDPVGDQLQAAALRLAQRWGPNNLTPKEDEAIRAALAKGAHWLARLLERQARGRFVEDQLKAQFKQLRWSNRGVDAIDPTTGYRYEILSGTDSNLALHGQRMASIFFRMIGF</sequence>
<gene>
    <name evidence="3" type="ORF">FJV41_32075</name>
</gene>
<feature type="transmembrane region" description="Helical" evidence="2">
    <location>
        <begin position="155"/>
        <end position="177"/>
    </location>
</feature>
<evidence type="ECO:0000256" key="2">
    <source>
        <dbReference type="SAM" id="Phobius"/>
    </source>
</evidence>
<dbReference type="AlphaFoldDB" id="A0A540WSD5"/>
<proteinExistence type="predicted"/>
<protein>
    <submittedName>
        <fullName evidence="3">Uncharacterized protein</fullName>
    </submittedName>
</protein>
<keyword evidence="2" id="KW-0472">Membrane</keyword>
<organism evidence="3 4">
    <name type="scientific">Myxococcus llanfairpwllgwyngyllgogerychwyrndrobwllllantysiliogogogochensis</name>
    <dbReference type="NCBI Taxonomy" id="2590453"/>
    <lineage>
        <taxon>Bacteria</taxon>
        <taxon>Pseudomonadati</taxon>
        <taxon>Myxococcota</taxon>
        <taxon>Myxococcia</taxon>
        <taxon>Myxococcales</taxon>
        <taxon>Cystobacterineae</taxon>
        <taxon>Myxococcaceae</taxon>
        <taxon>Myxococcus</taxon>
    </lineage>
</organism>
<dbReference type="EMBL" id="VIFM01000167">
    <property type="protein sequence ID" value="TQF11847.1"/>
    <property type="molecule type" value="Genomic_DNA"/>
</dbReference>
<reference evidence="3 4" key="1">
    <citation type="submission" date="2019-06" db="EMBL/GenBank/DDBJ databases">
        <authorList>
            <person name="Livingstone P."/>
            <person name="Whitworth D."/>
        </authorList>
    </citation>
    <scope>NUCLEOTIDE SEQUENCE [LARGE SCALE GENOMIC DNA]</scope>
    <source>
        <strain evidence="3 4">AM401</strain>
    </source>
</reference>